<dbReference type="SUPFAM" id="SSF54236">
    <property type="entry name" value="Ubiquitin-like"/>
    <property type="match status" value="2"/>
</dbReference>
<feature type="non-terminal residue" evidence="12">
    <location>
        <position position="498"/>
    </location>
</feature>
<evidence type="ECO:0000256" key="10">
    <source>
        <dbReference type="ARBA" id="ARBA00023118"/>
    </source>
</evidence>
<dbReference type="InterPro" id="IPR006116">
    <property type="entry name" value="NT_2-5OAS_ClassI-CCAase"/>
</dbReference>
<accession>A0A7K7SKQ3</accession>
<dbReference type="GO" id="GO:0005524">
    <property type="term" value="F:ATP binding"/>
    <property type="evidence" value="ECO:0007669"/>
    <property type="project" value="UniProtKB-KW"/>
</dbReference>
<dbReference type="Pfam" id="PF00240">
    <property type="entry name" value="ubiquitin"/>
    <property type="match status" value="1"/>
</dbReference>
<dbReference type="PROSITE" id="PS50053">
    <property type="entry name" value="UBIQUITIN_2"/>
    <property type="match status" value="2"/>
</dbReference>
<dbReference type="Gene3D" id="3.10.20.90">
    <property type="entry name" value="Phosphatidylinositol 3-kinase Catalytic Subunit, Chain A, domain 1"/>
    <property type="match status" value="2"/>
</dbReference>
<dbReference type="InterPro" id="IPR000626">
    <property type="entry name" value="Ubiquitin-like_dom"/>
</dbReference>
<evidence type="ECO:0000256" key="4">
    <source>
        <dbReference type="ARBA" id="ARBA00009526"/>
    </source>
</evidence>
<evidence type="ECO:0000256" key="6">
    <source>
        <dbReference type="ARBA" id="ARBA00022490"/>
    </source>
</evidence>
<dbReference type="GO" id="GO:0045071">
    <property type="term" value="P:negative regulation of viral genome replication"/>
    <property type="evidence" value="ECO:0007669"/>
    <property type="project" value="TreeGrafter"/>
</dbReference>
<dbReference type="PROSITE" id="PS00833">
    <property type="entry name" value="25A_SYNTH_2"/>
    <property type="match status" value="1"/>
</dbReference>
<dbReference type="PANTHER" id="PTHR11258:SF7">
    <property type="entry name" value="2'-5'-OLIGOADENYLATE SYNTHASE-LIKE PROTEIN 2"/>
    <property type="match status" value="1"/>
</dbReference>
<comment type="catalytic activity">
    <reaction evidence="1">
        <text>3 ATP = 5'-triphosphoadenylyl-(2'-&gt;5')-adenylyl-(2'-&gt;5')-adenosine + 2 diphosphate</text>
        <dbReference type="Rhea" id="RHEA:34407"/>
        <dbReference type="ChEBI" id="CHEBI:30616"/>
        <dbReference type="ChEBI" id="CHEBI:33019"/>
        <dbReference type="ChEBI" id="CHEBI:67143"/>
        <dbReference type="EC" id="2.7.7.84"/>
    </reaction>
</comment>
<dbReference type="FunFam" id="3.10.20.90:FF:000205">
    <property type="entry name" value="2'-5'-oligoadenylate synthase-like protein 2"/>
    <property type="match status" value="1"/>
</dbReference>
<organism evidence="12 13">
    <name type="scientific">Sapayoa aenigma</name>
    <name type="common">broad-billed sapayoa</name>
    <dbReference type="NCBI Taxonomy" id="239371"/>
    <lineage>
        <taxon>Eukaryota</taxon>
        <taxon>Metazoa</taxon>
        <taxon>Chordata</taxon>
        <taxon>Craniata</taxon>
        <taxon>Vertebrata</taxon>
        <taxon>Euteleostomi</taxon>
        <taxon>Archelosauria</taxon>
        <taxon>Archosauria</taxon>
        <taxon>Dinosauria</taxon>
        <taxon>Saurischia</taxon>
        <taxon>Theropoda</taxon>
        <taxon>Coelurosauria</taxon>
        <taxon>Aves</taxon>
        <taxon>Neognathae</taxon>
        <taxon>Neoaves</taxon>
        <taxon>Telluraves</taxon>
        <taxon>Australaves</taxon>
        <taxon>Passeriformes</taxon>
        <taxon>Tyrannidae</taxon>
        <taxon>Sapayoa</taxon>
    </lineage>
</organism>
<keyword evidence="8" id="KW-0391">Immunity</keyword>
<feature type="non-terminal residue" evidence="12">
    <location>
        <position position="1"/>
    </location>
</feature>
<dbReference type="CDD" id="cd05400">
    <property type="entry name" value="NT_2-5OAS_ClassI-CCAase"/>
    <property type="match status" value="1"/>
</dbReference>
<feature type="domain" description="Ubiquitin-like" evidence="11">
    <location>
        <begin position="339"/>
        <end position="419"/>
    </location>
</feature>
<dbReference type="Gene3D" id="3.30.460.10">
    <property type="entry name" value="Beta Polymerase, domain 2"/>
    <property type="match status" value="1"/>
</dbReference>
<feature type="domain" description="Ubiquitin-like" evidence="11">
    <location>
        <begin position="420"/>
        <end position="495"/>
    </location>
</feature>
<dbReference type="Pfam" id="PF01909">
    <property type="entry name" value="NTP_transf_2"/>
    <property type="match status" value="1"/>
</dbReference>
<keyword evidence="7" id="KW-0399">Innate immunity</keyword>
<dbReference type="InterPro" id="IPR029071">
    <property type="entry name" value="Ubiquitin-like_domsf"/>
</dbReference>
<evidence type="ECO:0000256" key="7">
    <source>
        <dbReference type="ARBA" id="ARBA00022588"/>
    </source>
</evidence>
<comment type="cofactor">
    <cofactor evidence="2">
        <name>Mg(2+)</name>
        <dbReference type="ChEBI" id="CHEBI:18420"/>
    </cofactor>
</comment>
<reference evidence="12 13" key="1">
    <citation type="submission" date="2019-09" db="EMBL/GenBank/DDBJ databases">
        <title>Bird 10,000 Genomes (B10K) Project - Family phase.</title>
        <authorList>
            <person name="Zhang G."/>
        </authorList>
    </citation>
    <scope>NUCLEOTIDE SEQUENCE [LARGE SCALE GENOMIC DNA]</scope>
    <source>
        <strain evidence="12">B10K-DU-030-41</strain>
        <tissue evidence="12">Muscle</tissue>
    </source>
</reference>
<dbReference type="GO" id="GO:0003725">
    <property type="term" value="F:double-stranded RNA binding"/>
    <property type="evidence" value="ECO:0007669"/>
    <property type="project" value="TreeGrafter"/>
</dbReference>
<dbReference type="Proteomes" id="UP000589485">
    <property type="component" value="Unassembled WGS sequence"/>
</dbReference>
<dbReference type="Gene3D" id="1.10.1410.20">
    <property type="entry name" value="2'-5'-oligoadenylate synthetase 1, domain 2"/>
    <property type="match status" value="1"/>
</dbReference>
<evidence type="ECO:0000256" key="8">
    <source>
        <dbReference type="ARBA" id="ARBA00022859"/>
    </source>
</evidence>
<dbReference type="OrthoDB" id="1885901at2759"/>
<evidence type="ECO:0000256" key="9">
    <source>
        <dbReference type="ARBA" id="ARBA00022884"/>
    </source>
</evidence>
<dbReference type="InterPro" id="IPR006117">
    <property type="entry name" value="2-5OAS_C_CS"/>
</dbReference>
<dbReference type="EC" id="2.7.7.84" evidence="5"/>
<dbReference type="FunFam" id="3.30.460.10:FF:000007">
    <property type="entry name" value="2'-5'-oligoadenylate synthetase 1"/>
    <property type="match status" value="1"/>
</dbReference>
<dbReference type="GO" id="GO:0005654">
    <property type="term" value="C:nucleoplasm"/>
    <property type="evidence" value="ECO:0007669"/>
    <property type="project" value="TreeGrafter"/>
</dbReference>
<proteinExistence type="inferred from homology"/>
<comment type="similarity">
    <text evidence="4">Belongs to the 2-5A synthase family.</text>
</comment>
<dbReference type="GO" id="GO:0016020">
    <property type="term" value="C:membrane"/>
    <property type="evidence" value="ECO:0007669"/>
    <property type="project" value="TreeGrafter"/>
</dbReference>
<sequence>LRTVTARNLDGWIADNLQPSPAFSMQVKQTVKQICDFLKEDCFLSEIRVYKTVKGGSAGKGTALKNNSDADVVLFLSCLSSYQQQKQKRKDMLDLIIIRLNACRENLQFNVYISEPRYKGPDNTPRSLSLTLSSKETRESIDVDILPAYDALGQVREDAPPNAEVYVELLNACSDPGEFSPCFTELQKLFVKHYPAKLKNLIRLVKYWYKEQMYPKADLPPKYALELLTVYAWEEGTDSCDSFVMAQGFRTVLELLRQHRDICIYWEKYYSLQHSQIGAHIKRLLRSDRPVILDPADPTGILGQGKNWSLMAQAAASCCNSLPCLENVMPWDVKPARTVTIQVRQLSGCSLSTTVSPYTTIVRVKEVIQQQWGIPLYRQRLAQQESGRSNIILQDGETLAMHHIFYSTTLVLLQTEPQEMQVFVRDHKNQLTTYMVLPTNTVWQLKEKIQSRQGPPANQQNLVYGSRNLEDQHTLAHYNIQPMTTIYLLLRLRGGAGP</sequence>
<dbReference type="SMART" id="SM00213">
    <property type="entry name" value="UBQ"/>
    <property type="match status" value="2"/>
</dbReference>
<gene>
    <name evidence="12" type="primary">Oasl2</name>
    <name evidence="12" type="ORF">SAPAEN_R00250</name>
</gene>
<keyword evidence="6" id="KW-0963">Cytoplasm</keyword>
<dbReference type="SUPFAM" id="SSF81301">
    <property type="entry name" value="Nucleotidyltransferase"/>
    <property type="match status" value="1"/>
</dbReference>
<dbReference type="AlphaFoldDB" id="A0A7K7SKQ3"/>
<dbReference type="CDD" id="cd01811">
    <property type="entry name" value="Ubl1_OASL"/>
    <property type="match status" value="1"/>
</dbReference>
<evidence type="ECO:0000259" key="11">
    <source>
        <dbReference type="PROSITE" id="PS50053"/>
    </source>
</evidence>
<evidence type="ECO:0000256" key="1">
    <source>
        <dbReference type="ARBA" id="ARBA00001112"/>
    </source>
</evidence>
<dbReference type="EMBL" id="VZSY01000043">
    <property type="protein sequence ID" value="NXA05165.1"/>
    <property type="molecule type" value="Genomic_DNA"/>
</dbReference>
<evidence type="ECO:0000256" key="3">
    <source>
        <dbReference type="ARBA" id="ARBA00004496"/>
    </source>
</evidence>
<dbReference type="FunFam" id="1.10.1410.20:FF:000001">
    <property type="entry name" value="2'-5'-oligoadenylate synthetase 1"/>
    <property type="match status" value="1"/>
</dbReference>
<dbReference type="InterPro" id="IPR019956">
    <property type="entry name" value="Ubiquitin_dom"/>
</dbReference>
<dbReference type="SUPFAM" id="SSF81631">
    <property type="entry name" value="PAP/OAS1 substrate-binding domain"/>
    <property type="match status" value="1"/>
</dbReference>
<dbReference type="GO" id="GO:0005829">
    <property type="term" value="C:cytosol"/>
    <property type="evidence" value="ECO:0007669"/>
    <property type="project" value="TreeGrafter"/>
</dbReference>
<dbReference type="Pfam" id="PF10421">
    <property type="entry name" value="OAS1_C"/>
    <property type="match status" value="1"/>
</dbReference>
<dbReference type="GO" id="GO:0045087">
    <property type="term" value="P:innate immune response"/>
    <property type="evidence" value="ECO:0007669"/>
    <property type="project" value="UniProtKB-KW"/>
</dbReference>
<dbReference type="InterPro" id="IPR043519">
    <property type="entry name" value="NT_sf"/>
</dbReference>
<evidence type="ECO:0000313" key="12">
    <source>
        <dbReference type="EMBL" id="NXA05165.1"/>
    </source>
</evidence>
<name>A0A7K7SKQ3_9TYRA</name>
<dbReference type="InterPro" id="IPR002934">
    <property type="entry name" value="Polymerase_NTP_transf_dom"/>
</dbReference>
<dbReference type="GO" id="GO:0001730">
    <property type="term" value="F:2'-5'-oligoadenylate synthetase activity"/>
    <property type="evidence" value="ECO:0007669"/>
    <property type="project" value="UniProtKB-EC"/>
</dbReference>
<dbReference type="InterPro" id="IPR018952">
    <property type="entry name" value="2-5-oligoAdlate_synth_1_dom2/C"/>
</dbReference>
<evidence type="ECO:0000256" key="2">
    <source>
        <dbReference type="ARBA" id="ARBA00001946"/>
    </source>
</evidence>
<dbReference type="PRINTS" id="PR00348">
    <property type="entry name" value="UBIQUITIN"/>
</dbReference>
<protein>
    <recommendedName>
        <fullName evidence="5">2'-5' oligoadenylate synthase</fullName>
        <ecNumber evidence="5">2.7.7.84</ecNumber>
    </recommendedName>
</protein>
<dbReference type="PROSITE" id="PS50152">
    <property type="entry name" value="25A_SYNTH_3"/>
    <property type="match status" value="1"/>
</dbReference>
<comment type="caution">
    <text evidence="12">The sequence shown here is derived from an EMBL/GenBank/DDBJ whole genome shotgun (WGS) entry which is preliminary data.</text>
</comment>
<keyword evidence="10" id="KW-0051">Antiviral defense</keyword>
<keyword evidence="9" id="KW-0694">RNA-binding</keyword>
<dbReference type="GO" id="GO:0051607">
    <property type="term" value="P:defense response to virus"/>
    <property type="evidence" value="ECO:0007669"/>
    <property type="project" value="UniProtKB-KW"/>
</dbReference>
<evidence type="ECO:0000313" key="13">
    <source>
        <dbReference type="Proteomes" id="UP000589485"/>
    </source>
</evidence>
<dbReference type="PANTHER" id="PTHR11258">
    <property type="entry name" value="2-5 OLIGOADENYLATE SYNTHETASE"/>
    <property type="match status" value="1"/>
</dbReference>
<evidence type="ECO:0000256" key="5">
    <source>
        <dbReference type="ARBA" id="ARBA00012577"/>
    </source>
</evidence>
<comment type="subcellular location">
    <subcellularLocation>
        <location evidence="3">Cytoplasm</location>
    </subcellularLocation>
</comment>
<dbReference type="GO" id="GO:0046872">
    <property type="term" value="F:metal ion binding"/>
    <property type="evidence" value="ECO:0007669"/>
    <property type="project" value="UniProtKB-KW"/>
</dbReference>
<keyword evidence="13" id="KW-1185">Reference proteome</keyword>